<dbReference type="InterPro" id="IPR012349">
    <property type="entry name" value="Split_barrel_FMN-bd"/>
</dbReference>
<accession>A0A2I1D718</accession>
<dbReference type="Pfam" id="PF01243">
    <property type="entry name" value="PNPOx_N"/>
    <property type="match status" value="1"/>
</dbReference>
<dbReference type="RefSeq" id="XP_024694258.1">
    <property type="nucleotide sequence ID" value="XM_024841071.1"/>
</dbReference>
<dbReference type="Proteomes" id="UP000234254">
    <property type="component" value="Unassembled WGS sequence"/>
</dbReference>
<keyword evidence="1" id="KW-0812">Transmembrane</keyword>
<dbReference type="PANTHER" id="PTHR39336">
    <property type="entry name" value="PYRIDOXAMINE PHOSPHATE OXIDASE FAMILY PROTEIN (AFU_ORTHOLOGUE AFUA_6G11440)"/>
    <property type="match status" value="1"/>
</dbReference>
<dbReference type="SUPFAM" id="SSF50475">
    <property type="entry name" value="FMN-binding split barrel"/>
    <property type="match status" value="1"/>
</dbReference>
<dbReference type="AlphaFoldDB" id="A0A2I1D718"/>
<dbReference type="OrthoDB" id="539398at2759"/>
<evidence type="ECO:0000313" key="3">
    <source>
        <dbReference type="EMBL" id="PKY05664.1"/>
    </source>
</evidence>
<dbReference type="EMBL" id="MSFM01000004">
    <property type="protein sequence ID" value="PKY05664.1"/>
    <property type="molecule type" value="Genomic_DNA"/>
</dbReference>
<sequence>MPTFYPSLTPTLTTWALQQPVFFVSSAPLRGKHINMSPKGMADTSLAIMGPNEAAYVDMTGSGNETIAHVRENGRVTVMFCSFETTPRILRLFCTGRVVEAGDGKGAFERVVDRMGLGGKVLVGARAAIVLDIFKVQTSCGFGVPRLALTVDPDTQEPTPTLATRDTWLKQAEKLDRVGKLGGYRAEWNTQSLDGLPGLESARKESGGLRSVWWGRVGNWSRWYRTHIEWVVVVAMVAFHFYAYDVYPVILALAFPLLLG</sequence>
<name>A0A2I1D718_ASPC2</name>
<dbReference type="VEuPathDB" id="FungiDB:P168DRAFT_326000"/>
<keyword evidence="1" id="KW-1133">Transmembrane helix</keyword>
<dbReference type="GeneID" id="36548595"/>
<evidence type="ECO:0000256" key="1">
    <source>
        <dbReference type="SAM" id="Phobius"/>
    </source>
</evidence>
<dbReference type="InterPro" id="IPR011576">
    <property type="entry name" value="Pyridox_Oxase_N"/>
</dbReference>
<gene>
    <name evidence="3" type="ORF">P168DRAFT_326000</name>
</gene>
<evidence type="ECO:0000313" key="4">
    <source>
        <dbReference type="Proteomes" id="UP000234254"/>
    </source>
</evidence>
<reference evidence="3" key="1">
    <citation type="submission" date="2016-12" db="EMBL/GenBank/DDBJ databases">
        <title>The genomes of Aspergillus section Nigri reveals drivers in fungal speciation.</title>
        <authorList>
            <consortium name="DOE Joint Genome Institute"/>
            <person name="Vesth T.C."/>
            <person name="Nybo J."/>
            <person name="Theobald S."/>
            <person name="Brandl J."/>
            <person name="Frisvad J.C."/>
            <person name="Nielsen K.F."/>
            <person name="Lyhne E.K."/>
            <person name="Kogle M.E."/>
            <person name="Kuo A."/>
            <person name="Riley R."/>
            <person name="Clum A."/>
            <person name="Nolan M."/>
            <person name="Lipzen A."/>
            <person name="Salamov A."/>
            <person name="Henrissat B."/>
            <person name="Wiebenga A."/>
            <person name="De vries R.P."/>
            <person name="Grigoriev I.V."/>
            <person name="Mortensen U.H."/>
            <person name="Andersen M.R."/>
            <person name="Baker S.E."/>
        </authorList>
    </citation>
    <scope>NUCLEOTIDE SEQUENCE</scope>
    <source>
        <strain evidence="3">IBT 28561</strain>
    </source>
</reference>
<feature type="domain" description="Pyridoxamine 5'-phosphate oxidase N-terminal" evidence="2">
    <location>
        <begin position="10"/>
        <end position="139"/>
    </location>
</feature>
<comment type="caution">
    <text evidence="3">The sequence shown here is derived from an EMBL/GenBank/DDBJ whole genome shotgun (WGS) entry which is preliminary data.</text>
</comment>
<evidence type="ECO:0000259" key="2">
    <source>
        <dbReference type="Pfam" id="PF01243"/>
    </source>
</evidence>
<dbReference type="PANTHER" id="PTHR39336:SF1">
    <property type="entry name" value="PYRIDOXAMINE PHOSPHATE OXIDASE FAMILY PROTEIN (AFU_ORTHOLOGUE AFUA_6G11440)"/>
    <property type="match status" value="1"/>
</dbReference>
<keyword evidence="1" id="KW-0472">Membrane</keyword>
<protein>
    <recommendedName>
        <fullName evidence="2">Pyridoxamine 5'-phosphate oxidase N-terminal domain-containing protein</fullName>
    </recommendedName>
</protein>
<dbReference type="Gene3D" id="2.30.110.10">
    <property type="entry name" value="Electron Transport, Fmn-binding Protein, Chain A"/>
    <property type="match status" value="1"/>
</dbReference>
<feature type="transmembrane region" description="Helical" evidence="1">
    <location>
        <begin position="230"/>
        <end position="259"/>
    </location>
</feature>
<proteinExistence type="predicted"/>
<organism evidence="3 4">
    <name type="scientific">Aspergillus campestris (strain IBT 28561)</name>
    <dbReference type="NCBI Taxonomy" id="1392248"/>
    <lineage>
        <taxon>Eukaryota</taxon>
        <taxon>Fungi</taxon>
        <taxon>Dikarya</taxon>
        <taxon>Ascomycota</taxon>
        <taxon>Pezizomycotina</taxon>
        <taxon>Eurotiomycetes</taxon>
        <taxon>Eurotiomycetidae</taxon>
        <taxon>Eurotiales</taxon>
        <taxon>Aspergillaceae</taxon>
        <taxon>Aspergillus</taxon>
        <taxon>Aspergillus subgen. Circumdati</taxon>
    </lineage>
</organism>
<keyword evidence="4" id="KW-1185">Reference proteome</keyword>